<accession>A0ABW8CCD8</accession>
<evidence type="ECO:0000313" key="1">
    <source>
        <dbReference type="EMBL" id="MFI9103457.1"/>
    </source>
</evidence>
<comment type="caution">
    <text evidence="1">The sequence shown here is derived from an EMBL/GenBank/DDBJ whole genome shotgun (WGS) entry which is preliminary data.</text>
</comment>
<evidence type="ECO:0000313" key="2">
    <source>
        <dbReference type="Proteomes" id="UP001614394"/>
    </source>
</evidence>
<dbReference type="Proteomes" id="UP001614394">
    <property type="component" value="Unassembled WGS sequence"/>
</dbReference>
<protein>
    <submittedName>
        <fullName evidence="1">Uncharacterized protein</fullName>
    </submittedName>
</protein>
<sequence>MPGGDDDDGTRWIYEVAGEYSSETWAPRESIRRWWRVDRDGNELEGPVENESFGPPQNDLHRATDPDGPLSWLPDPEATIRAWLSVALSRSGEGIEVHWLQIIGTPLVLAGHDVSDFAPPDFDGTPPPRIGVAVPVGLGAQMAGHSPTVLWGLLLWVTVSEDPATDPVQNVWLRHEVDAERAEELLRIVLQAPDIRF</sequence>
<keyword evidence="2" id="KW-1185">Reference proteome</keyword>
<name>A0ABW8CCD8_9ACTN</name>
<dbReference type="EMBL" id="JBITYG010000007">
    <property type="protein sequence ID" value="MFI9103457.1"/>
    <property type="molecule type" value="Genomic_DNA"/>
</dbReference>
<organism evidence="1 2">
    <name type="scientific">Streptomyces fildesensis</name>
    <dbReference type="NCBI Taxonomy" id="375757"/>
    <lineage>
        <taxon>Bacteria</taxon>
        <taxon>Bacillati</taxon>
        <taxon>Actinomycetota</taxon>
        <taxon>Actinomycetes</taxon>
        <taxon>Kitasatosporales</taxon>
        <taxon>Streptomycetaceae</taxon>
        <taxon>Streptomyces</taxon>
    </lineage>
</organism>
<dbReference type="RefSeq" id="WP_399652541.1">
    <property type="nucleotide sequence ID" value="NZ_JBITYG010000007.1"/>
</dbReference>
<gene>
    <name evidence="1" type="ORF">ACIGXA_23325</name>
</gene>
<proteinExistence type="predicted"/>
<reference evidence="1 2" key="1">
    <citation type="submission" date="2024-10" db="EMBL/GenBank/DDBJ databases">
        <title>The Natural Products Discovery Center: Release of the First 8490 Sequenced Strains for Exploring Actinobacteria Biosynthetic Diversity.</title>
        <authorList>
            <person name="Kalkreuter E."/>
            <person name="Kautsar S.A."/>
            <person name="Yang D."/>
            <person name="Bader C.D."/>
            <person name="Teijaro C.N."/>
            <person name="Fluegel L."/>
            <person name="Davis C.M."/>
            <person name="Simpson J.R."/>
            <person name="Lauterbach L."/>
            <person name="Steele A.D."/>
            <person name="Gui C."/>
            <person name="Meng S."/>
            <person name="Li G."/>
            <person name="Viehrig K."/>
            <person name="Ye F."/>
            <person name="Su P."/>
            <person name="Kiefer A.F."/>
            <person name="Nichols A."/>
            <person name="Cepeda A.J."/>
            <person name="Yan W."/>
            <person name="Fan B."/>
            <person name="Jiang Y."/>
            <person name="Adhikari A."/>
            <person name="Zheng C.-J."/>
            <person name="Schuster L."/>
            <person name="Cowan T.M."/>
            <person name="Smanski M.J."/>
            <person name="Chevrette M.G."/>
            <person name="De Carvalho L.P.S."/>
            <person name="Shen B."/>
        </authorList>
    </citation>
    <scope>NUCLEOTIDE SEQUENCE [LARGE SCALE GENOMIC DNA]</scope>
    <source>
        <strain evidence="1 2">NPDC053399</strain>
    </source>
</reference>